<dbReference type="PANTHER" id="PTHR10937:SF0">
    <property type="entry name" value="GLUTAMINE--FRUCTOSE-6-PHOSPHATE TRANSAMINASE (ISOMERIZING)"/>
    <property type="match status" value="1"/>
</dbReference>
<dbReference type="Gene3D" id="3.40.50.10490">
    <property type="entry name" value="Glucose-6-phosphate isomerase like protein, domain 1"/>
    <property type="match status" value="2"/>
</dbReference>
<keyword evidence="6" id="KW-1185">Reference proteome</keyword>
<protein>
    <recommendedName>
        <fullName evidence="3">Glutamine--fructose-6-phosphate aminotransferase [isomerizing]</fullName>
        <ecNumber evidence="2">2.6.1.16</ecNumber>
    </recommendedName>
</protein>
<comment type="caution">
    <text evidence="5">The sequence shown here is derived from an EMBL/GenBank/DDBJ whole genome shotgun (WGS) entry which is preliminary data.</text>
</comment>
<evidence type="ECO:0000256" key="1">
    <source>
        <dbReference type="ARBA" id="ARBA00001031"/>
    </source>
</evidence>
<accession>A0ABQ4FZE0</accession>
<evidence type="ECO:0000259" key="4">
    <source>
        <dbReference type="Pfam" id="PF01380"/>
    </source>
</evidence>
<gene>
    <name evidence="5" type="ORF">Mco01_31890</name>
</gene>
<dbReference type="PANTHER" id="PTHR10937">
    <property type="entry name" value="GLUCOSAMINE--FRUCTOSE-6-PHOSPHATE AMINOTRANSFERASE, ISOMERIZING"/>
    <property type="match status" value="1"/>
</dbReference>
<dbReference type="EMBL" id="BOOC01000013">
    <property type="protein sequence ID" value="GIH40189.1"/>
    <property type="molecule type" value="Genomic_DNA"/>
</dbReference>
<dbReference type="GO" id="GO:0016853">
    <property type="term" value="F:isomerase activity"/>
    <property type="evidence" value="ECO:0007669"/>
    <property type="project" value="UniProtKB-KW"/>
</dbReference>
<sequence>MSGKYRTFVEGRAAQRDALAAITDRVTRRLGELADAGSLRGAGPLFVAMGASLAACAAPLWALRARGHEAYRIGAGDAPLPLTVRGRAVVAVSQSGGSVETLEALRSLPDDVETIAVVNVWPSDIAGAARAAVDLGNERDSYASTIGYTGTLVALGVLADMWDGGAPDPGWRDLPGLLGDFEKEAAAATAEAAAAFDGVSSVDFVGDASAVGTAEAGALLFREVARVPSTAMGTRQYLHGAMESAGGTAHVIVGGDREVALGRQLSEAGHPVLLLTSRDVPPGPLLRVVRVPGLPPAQRSVLEAVVLQGLAQALAEARDVPIESFVFHSADTKTAMAAYSGETA</sequence>
<evidence type="ECO:0000256" key="2">
    <source>
        <dbReference type="ARBA" id="ARBA00012916"/>
    </source>
</evidence>
<name>A0ABQ4FZE0_9ACTN</name>
<dbReference type="InterPro" id="IPR046348">
    <property type="entry name" value="SIS_dom_sf"/>
</dbReference>
<evidence type="ECO:0000313" key="6">
    <source>
        <dbReference type="Proteomes" id="UP000603904"/>
    </source>
</evidence>
<dbReference type="Proteomes" id="UP000603904">
    <property type="component" value="Unassembled WGS sequence"/>
</dbReference>
<reference evidence="5 6" key="1">
    <citation type="submission" date="2021-01" db="EMBL/GenBank/DDBJ databases">
        <title>Whole genome shotgun sequence of Microbispora corallina NBRC 16416.</title>
        <authorList>
            <person name="Komaki H."/>
            <person name="Tamura T."/>
        </authorList>
    </citation>
    <scope>NUCLEOTIDE SEQUENCE [LARGE SCALE GENOMIC DNA]</scope>
    <source>
        <strain evidence="5 6">NBRC 16416</strain>
    </source>
</reference>
<dbReference type="RefSeq" id="WP_204057653.1">
    <property type="nucleotide sequence ID" value="NZ_BAAAGP010000008.1"/>
</dbReference>
<proteinExistence type="predicted"/>
<dbReference type="Pfam" id="PF01380">
    <property type="entry name" value="SIS"/>
    <property type="match status" value="1"/>
</dbReference>
<organism evidence="5 6">
    <name type="scientific">Microbispora corallina</name>
    <dbReference type="NCBI Taxonomy" id="83302"/>
    <lineage>
        <taxon>Bacteria</taxon>
        <taxon>Bacillati</taxon>
        <taxon>Actinomycetota</taxon>
        <taxon>Actinomycetes</taxon>
        <taxon>Streptosporangiales</taxon>
        <taxon>Streptosporangiaceae</taxon>
        <taxon>Microbispora</taxon>
    </lineage>
</organism>
<dbReference type="SUPFAM" id="SSF53697">
    <property type="entry name" value="SIS domain"/>
    <property type="match status" value="1"/>
</dbReference>
<keyword evidence="5" id="KW-0413">Isomerase</keyword>
<comment type="catalytic activity">
    <reaction evidence="1">
        <text>D-fructose 6-phosphate + L-glutamine = D-glucosamine 6-phosphate + L-glutamate</text>
        <dbReference type="Rhea" id="RHEA:13237"/>
        <dbReference type="ChEBI" id="CHEBI:29985"/>
        <dbReference type="ChEBI" id="CHEBI:58359"/>
        <dbReference type="ChEBI" id="CHEBI:58725"/>
        <dbReference type="ChEBI" id="CHEBI:61527"/>
        <dbReference type="EC" id="2.6.1.16"/>
    </reaction>
</comment>
<dbReference type="InterPro" id="IPR001347">
    <property type="entry name" value="SIS_dom"/>
</dbReference>
<evidence type="ECO:0000313" key="5">
    <source>
        <dbReference type="EMBL" id="GIH40189.1"/>
    </source>
</evidence>
<evidence type="ECO:0000256" key="3">
    <source>
        <dbReference type="ARBA" id="ARBA00016090"/>
    </source>
</evidence>
<dbReference type="EC" id="2.6.1.16" evidence="2"/>
<feature type="domain" description="SIS" evidence="4">
    <location>
        <begin position="46"/>
        <end position="159"/>
    </location>
</feature>